<reference evidence="2 3" key="1">
    <citation type="submission" date="2018-12" db="EMBL/GenBank/DDBJ databases">
        <title>Sphingomonas sp. HMF7854 Genome sequencing and assembly.</title>
        <authorList>
            <person name="Cha I."/>
            <person name="Kang H."/>
            <person name="Kim H."/>
            <person name="Kang J."/>
            <person name="Joh K."/>
        </authorList>
    </citation>
    <scope>NUCLEOTIDE SEQUENCE [LARGE SCALE GENOMIC DNA]</scope>
    <source>
        <strain evidence="2 3">HMF7854</strain>
    </source>
</reference>
<feature type="compositionally biased region" description="Polar residues" evidence="1">
    <location>
        <begin position="405"/>
        <end position="425"/>
    </location>
</feature>
<dbReference type="InterPro" id="IPR006427">
    <property type="entry name" value="Portal_HK97"/>
</dbReference>
<evidence type="ECO:0000256" key="1">
    <source>
        <dbReference type="SAM" id="MobiDB-lite"/>
    </source>
</evidence>
<dbReference type="Proteomes" id="UP000274661">
    <property type="component" value="Unassembled WGS sequence"/>
</dbReference>
<evidence type="ECO:0000313" key="3">
    <source>
        <dbReference type="Proteomes" id="UP000274661"/>
    </source>
</evidence>
<feature type="region of interest" description="Disordered" evidence="1">
    <location>
        <begin position="399"/>
        <end position="425"/>
    </location>
</feature>
<name>A0A429V882_9SPHN</name>
<gene>
    <name evidence="2" type="ORF">HMF7854_04400</name>
</gene>
<dbReference type="OrthoDB" id="7592047at2"/>
<dbReference type="InterPro" id="IPR006944">
    <property type="entry name" value="Phage/GTA_portal"/>
</dbReference>
<keyword evidence="3" id="KW-1185">Reference proteome</keyword>
<dbReference type="AlphaFoldDB" id="A0A429V882"/>
<comment type="caution">
    <text evidence="2">The sequence shown here is derived from an EMBL/GenBank/DDBJ whole genome shotgun (WGS) entry which is preliminary data.</text>
</comment>
<dbReference type="RefSeq" id="WP_126717984.1">
    <property type="nucleotide sequence ID" value="NZ_RWJF01000001.1"/>
</dbReference>
<accession>A0A429V882</accession>
<proteinExistence type="predicted"/>
<protein>
    <submittedName>
        <fullName evidence="2">Phage portal protein</fullName>
    </submittedName>
</protein>
<dbReference type="Pfam" id="PF04860">
    <property type="entry name" value="Phage_portal"/>
    <property type="match status" value="1"/>
</dbReference>
<dbReference type="NCBIfam" id="TIGR01537">
    <property type="entry name" value="portal_HK97"/>
    <property type="match status" value="1"/>
</dbReference>
<feature type="region of interest" description="Disordered" evidence="1">
    <location>
        <begin position="365"/>
        <end position="385"/>
    </location>
</feature>
<evidence type="ECO:0000313" key="2">
    <source>
        <dbReference type="EMBL" id="RST30149.1"/>
    </source>
</evidence>
<dbReference type="EMBL" id="RWJF01000001">
    <property type="protein sequence ID" value="RST30149.1"/>
    <property type="molecule type" value="Genomic_DNA"/>
</dbReference>
<organism evidence="2 3">
    <name type="scientific">Sphingomonas ginkgonis</name>
    <dbReference type="NCBI Taxonomy" id="2315330"/>
    <lineage>
        <taxon>Bacteria</taxon>
        <taxon>Pseudomonadati</taxon>
        <taxon>Pseudomonadota</taxon>
        <taxon>Alphaproteobacteria</taxon>
        <taxon>Sphingomonadales</taxon>
        <taxon>Sphingomonadaceae</taxon>
        <taxon>Sphingomonas</taxon>
    </lineage>
</organism>
<sequence>MKLWPFGRSDREERSFERQDTISSSASWEEWSAFLGVANGQAELPHVTIETALEVPAVFAAANFLPRMMATLPLHAFRSAAGDAERVDGDLQMLLNEAPNPEWTSANWRRYMWQGVFTGGRGVSWIERNGVRPVAIWPMDPAQTTVFRRNGRRFYRCGGNEYPATDVIDVAFALRSDQLGAYGPIYMGRKAIGLAIAMNNFAAGFFAGGGIPPMALEGPLPQGPDGFKRAAEQIQRAIELARKAGRAFFGMPPGHALKPVGIDPDKGQMTEARLFQIQEIARLYGLPPVFLQDLSKGTFTNTEQQDLQLVKHLAIHWAVIFEQELNLKLFGQRRRAREVKHNLDGLQRADFKSRIEGLARGIQTGQLTPNEARGLEDRPPMDQGDQLYIQGATVPLGTVLANPKGTASPQVNDNGDQNDGTSQAA</sequence>